<dbReference type="EMBL" id="FQXH01000032">
    <property type="protein sequence ID" value="SHH49000.1"/>
    <property type="molecule type" value="Genomic_DNA"/>
</dbReference>
<keyword evidence="2" id="KW-1185">Reference proteome</keyword>
<name>A0A1M5TED7_9FIRM</name>
<dbReference type="Pfam" id="PF09484">
    <property type="entry name" value="Cas_TM1802"/>
    <property type="match status" value="1"/>
</dbReference>
<dbReference type="NCBIfam" id="TIGR02556">
    <property type="entry name" value="cas_TM1802"/>
    <property type="match status" value="1"/>
</dbReference>
<proteinExistence type="predicted"/>
<protein>
    <submittedName>
        <fullName evidence="1">CRISPR-associated protein Csh1</fullName>
    </submittedName>
</protein>
<gene>
    <name evidence="1" type="ORF">SAMN02744040_02132</name>
</gene>
<organism evidence="1 2">
    <name type="scientific">Tepidibacter thalassicus DSM 15285</name>
    <dbReference type="NCBI Taxonomy" id="1123350"/>
    <lineage>
        <taxon>Bacteria</taxon>
        <taxon>Bacillati</taxon>
        <taxon>Bacillota</taxon>
        <taxon>Clostridia</taxon>
        <taxon>Peptostreptococcales</taxon>
        <taxon>Peptostreptococcaceae</taxon>
        <taxon>Tepidibacter</taxon>
    </lineage>
</organism>
<evidence type="ECO:0000313" key="1">
    <source>
        <dbReference type="EMBL" id="SHH49000.1"/>
    </source>
</evidence>
<sequence length="541" mass="64061">MIEYIKNIGKYVRENKDDIDMLDFMVKKINSKDIKYILPINIDTKKDGITVERLKDFYEDVVKDALFYQAGNGLLGGGIRLDYYKESSVKKICKFCEIKEKEEEIKNIIENYLKENDKNTFFIVNINNKTPRELFENKFMNTMYSTTFNEVKGNNKCHLCSSEGKCFNSAVYKFYTNDKGIYSNIDSKDKNGIVICKDCLENLIVGKKYIEDNLTTYWLKKSVMFLPHNYNKKVAKVYERDFEDDKGTEKLLKSISSKERQVVRRLSETQSLTDMIFYEQNNQFFRINHSIVDILPSRFSKISKLLDKYDDIDDKGKFSLYSVIKYCSSVKVSGNELKTTDKEELKILSSIFKGTKIDRNLFFKRVMQVYKYNYVRGNHKKFACIKNINKIYNFLCECSCLEKGWNVLKTYSSYEQLFDDNINYFDSNEKKAWFILGRAYSNMIYQIKTKLNEENSKTSLEKNFLFARRFDFNDFIYFSNLLTDKIEKYKVESNYLKNMISEAKLLMANKENKISQDEAKYIFAWGKDSYFEKEKNESEVE</sequence>
<evidence type="ECO:0000313" key="2">
    <source>
        <dbReference type="Proteomes" id="UP000242520"/>
    </source>
</evidence>
<dbReference type="InterPro" id="IPR013389">
    <property type="entry name" value="CRISPR-assoc_prot_Cas8b"/>
</dbReference>
<dbReference type="OrthoDB" id="1706583at2"/>
<dbReference type="Proteomes" id="UP000242520">
    <property type="component" value="Unassembled WGS sequence"/>
</dbReference>
<reference evidence="2" key="1">
    <citation type="submission" date="2016-11" db="EMBL/GenBank/DDBJ databases">
        <authorList>
            <person name="Varghese N."/>
            <person name="Submissions S."/>
        </authorList>
    </citation>
    <scope>NUCLEOTIDE SEQUENCE [LARGE SCALE GENOMIC DNA]</scope>
    <source>
        <strain evidence="2">DSM 15285</strain>
    </source>
</reference>
<dbReference type="NCBIfam" id="TIGR02591">
    <property type="entry name" value="cas_Csh1"/>
    <property type="match status" value="1"/>
</dbReference>
<dbReference type="AlphaFoldDB" id="A0A1M5TED7"/>
<dbReference type="InterPro" id="IPR013420">
    <property type="entry name" value="CRISPR-assoc_prot_Cas8b/Csh1_C"/>
</dbReference>
<dbReference type="STRING" id="1123350.SAMN02744040_02132"/>
<dbReference type="RefSeq" id="WP_072726260.1">
    <property type="nucleotide sequence ID" value="NZ_FQXH01000032.1"/>
</dbReference>
<accession>A0A1M5TED7</accession>